<gene>
    <name evidence="2" type="ORF">GCM10023184_26190</name>
</gene>
<sequence length="159" mass="18258">MQVFAKPIPREQAVVFSVIGAVILLARMLYSGEVFTAFTLGGGVLLGIWMYLTVFARPDREPYLHLDRSGIWHGRGLFQKRLRLIDWRDIYYFFELEKQEGDARSHYLVIALKEGGREVHLPITWPHATHEAIVSILREQAAYHGFHELGKEVRRPGGS</sequence>
<comment type="caution">
    <text evidence="2">The sequence shown here is derived from an EMBL/GenBank/DDBJ whole genome shotgun (WGS) entry which is preliminary data.</text>
</comment>
<organism evidence="2 3">
    <name type="scientific">Flaviaesturariibacter amylovorans</name>
    <dbReference type="NCBI Taxonomy" id="1084520"/>
    <lineage>
        <taxon>Bacteria</taxon>
        <taxon>Pseudomonadati</taxon>
        <taxon>Bacteroidota</taxon>
        <taxon>Chitinophagia</taxon>
        <taxon>Chitinophagales</taxon>
        <taxon>Chitinophagaceae</taxon>
        <taxon>Flaviaestuariibacter</taxon>
    </lineage>
</organism>
<dbReference type="EMBL" id="BAABGY010000007">
    <property type="protein sequence ID" value="GAA4333183.1"/>
    <property type="molecule type" value="Genomic_DNA"/>
</dbReference>
<accession>A0ABP8H2A3</accession>
<evidence type="ECO:0000313" key="2">
    <source>
        <dbReference type="EMBL" id="GAA4333183.1"/>
    </source>
</evidence>
<keyword evidence="3" id="KW-1185">Reference proteome</keyword>
<keyword evidence="1" id="KW-1133">Transmembrane helix</keyword>
<keyword evidence="1" id="KW-0812">Transmembrane</keyword>
<keyword evidence="1" id="KW-0472">Membrane</keyword>
<evidence type="ECO:0000256" key="1">
    <source>
        <dbReference type="SAM" id="Phobius"/>
    </source>
</evidence>
<name>A0ABP8H2A3_9BACT</name>
<dbReference type="Proteomes" id="UP001501725">
    <property type="component" value="Unassembled WGS sequence"/>
</dbReference>
<feature type="transmembrane region" description="Helical" evidence="1">
    <location>
        <begin position="12"/>
        <end position="30"/>
    </location>
</feature>
<evidence type="ECO:0000313" key="3">
    <source>
        <dbReference type="Proteomes" id="UP001501725"/>
    </source>
</evidence>
<feature type="transmembrane region" description="Helical" evidence="1">
    <location>
        <begin position="36"/>
        <end position="56"/>
    </location>
</feature>
<evidence type="ECO:0008006" key="4">
    <source>
        <dbReference type="Google" id="ProtNLM"/>
    </source>
</evidence>
<reference evidence="3" key="1">
    <citation type="journal article" date="2019" name="Int. J. Syst. Evol. Microbiol.">
        <title>The Global Catalogue of Microorganisms (GCM) 10K type strain sequencing project: providing services to taxonomists for standard genome sequencing and annotation.</title>
        <authorList>
            <consortium name="The Broad Institute Genomics Platform"/>
            <consortium name="The Broad Institute Genome Sequencing Center for Infectious Disease"/>
            <person name="Wu L."/>
            <person name="Ma J."/>
        </authorList>
    </citation>
    <scope>NUCLEOTIDE SEQUENCE [LARGE SCALE GENOMIC DNA]</scope>
    <source>
        <strain evidence="3">JCM 17919</strain>
    </source>
</reference>
<proteinExistence type="predicted"/>
<protein>
    <recommendedName>
        <fullName evidence="4">PH domain-containing protein</fullName>
    </recommendedName>
</protein>